<sequence>MPPKNSNFVTYSKNVFIPVTNVCRNRCGYCGFRREPGQPDARLMKSGEITHVLENGVKAGCTEALFTFGEYAEEVPVYREWLKEVGYSSTLEYLLFLCETAIDIGILPHTNAGILTRSELKALKPLNASMGLMLESTATLDAHKDCPGKLSEIRLDMIREAGRLKIPYTTGLLVGIGEKREDRIESLEAIAGLHREYEHIQEVIIQNFVPKPGTPMQNFPEPTAEEMIDTILLARQILPPDVAVQVAPNLIDPKALIAKGVTDLGGISPLTIDWINPEAEWPDVKDLQEKLGHILLRERLPIYPQYVKRGWYSARIGGLVRQLSDREGYRKLP</sequence>
<accession>A0ABU2D3K2</accession>
<dbReference type="EMBL" id="JAVKPK010000055">
    <property type="protein sequence ID" value="MDR7666565.1"/>
    <property type="molecule type" value="Genomic_DNA"/>
</dbReference>
<dbReference type="Proteomes" id="UP001246244">
    <property type="component" value="Unassembled WGS sequence"/>
</dbReference>
<comment type="caution">
    <text evidence="12">The sequence shown here is derived from an EMBL/GenBank/DDBJ whole genome shotgun (WGS) entry which is preliminary data.</text>
</comment>
<gene>
    <name evidence="10 12" type="primary">cofG</name>
    <name evidence="12" type="ORF">RG963_12385</name>
</gene>
<dbReference type="SFLD" id="SFLDS00029">
    <property type="entry name" value="Radical_SAM"/>
    <property type="match status" value="1"/>
</dbReference>
<comment type="pathway">
    <text evidence="1 10">Cofactor biosynthesis; coenzyme F0 biosynthesis.</text>
</comment>
<keyword evidence="7 10" id="KW-0411">Iron-sulfur</keyword>
<evidence type="ECO:0000256" key="6">
    <source>
        <dbReference type="ARBA" id="ARBA00023004"/>
    </source>
</evidence>
<dbReference type="PROSITE" id="PS51918">
    <property type="entry name" value="RADICAL_SAM"/>
    <property type="match status" value="1"/>
</dbReference>
<dbReference type="Gene3D" id="3.20.20.70">
    <property type="entry name" value="Aldolase class I"/>
    <property type="match status" value="1"/>
</dbReference>
<dbReference type="InterPro" id="IPR013785">
    <property type="entry name" value="Aldolase_TIM"/>
</dbReference>
<keyword evidence="5 10" id="KW-0479">Metal-binding</keyword>
<keyword evidence="13" id="KW-1185">Reference proteome</keyword>
<evidence type="ECO:0000256" key="8">
    <source>
        <dbReference type="ARBA" id="ARBA00023239"/>
    </source>
</evidence>
<dbReference type="InterPro" id="IPR019939">
    <property type="entry name" value="CofG_family"/>
</dbReference>
<feature type="domain" description="Radical SAM core" evidence="11">
    <location>
        <begin position="9"/>
        <end position="249"/>
    </location>
</feature>
<dbReference type="CDD" id="cd01335">
    <property type="entry name" value="Radical_SAM"/>
    <property type="match status" value="1"/>
</dbReference>
<evidence type="ECO:0000256" key="2">
    <source>
        <dbReference type="ARBA" id="ARBA00012126"/>
    </source>
</evidence>
<dbReference type="InterPro" id="IPR034405">
    <property type="entry name" value="F420"/>
</dbReference>
<comment type="similarity">
    <text evidence="10">Belongs to the radical SAM superfamily. CofG family.</text>
</comment>
<dbReference type="Pfam" id="PF04055">
    <property type="entry name" value="Radical_SAM"/>
    <property type="match status" value="1"/>
</dbReference>
<dbReference type="NCBIfam" id="TIGR03550">
    <property type="entry name" value="F420_cofG"/>
    <property type="match status" value="1"/>
</dbReference>
<keyword evidence="3 10" id="KW-0004">4Fe-4S</keyword>
<feature type="binding site" evidence="10">
    <location>
        <position position="23"/>
    </location>
    <ligand>
        <name>[4Fe-4S] cluster</name>
        <dbReference type="ChEBI" id="CHEBI:49883"/>
        <note>4Fe-4S-S-AdoMet</note>
    </ligand>
</feature>
<evidence type="ECO:0000256" key="10">
    <source>
        <dbReference type="HAMAP-Rule" id="MF_01611"/>
    </source>
</evidence>
<dbReference type="SUPFAM" id="SSF102114">
    <property type="entry name" value="Radical SAM enzymes"/>
    <property type="match status" value="1"/>
</dbReference>
<evidence type="ECO:0000256" key="1">
    <source>
        <dbReference type="ARBA" id="ARBA00004712"/>
    </source>
</evidence>
<reference evidence="13" key="1">
    <citation type="submission" date="2023-07" db="EMBL/GenBank/DDBJ databases">
        <title>Whole-genome sequencing of a new Methanosarcina sp. Z-7115.</title>
        <authorList>
            <person name="Zhilina T.N."/>
            <person name="Merkel A.Y."/>
        </authorList>
    </citation>
    <scope>NUCLEOTIDE SEQUENCE [LARGE SCALE GENOMIC DNA]</scope>
    <source>
        <strain evidence="13">Z-7115</strain>
    </source>
</reference>
<evidence type="ECO:0000313" key="12">
    <source>
        <dbReference type="EMBL" id="MDR7666565.1"/>
    </source>
</evidence>
<dbReference type="RefSeq" id="WP_310576599.1">
    <property type="nucleotide sequence ID" value="NZ_JAVKPK010000055.1"/>
</dbReference>
<dbReference type="InterPro" id="IPR007197">
    <property type="entry name" value="rSAM"/>
</dbReference>
<keyword evidence="4 10" id="KW-0949">S-adenosyl-L-methionine</keyword>
<feature type="binding site" evidence="10">
    <location>
        <position position="30"/>
    </location>
    <ligand>
        <name>[4Fe-4S] cluster</name>
        <dbReference type="ChEBI" id="CHEBI:49883"/>
        <note>4Fe-4S-S-AdoMet</note>
    </ligand>
</feature>
<evidence type="ECO:0000313" key="13">
    <source>
        <dbReference type="Proteomes" id="UP001246244"/>
    </source>
</evidence>
<evidence type="ECO:0000256" key="3">
    <source>
        <dbReference type="ARBA" id="ARBA00022485"/>
    </source>
</evidence>
<dbReference type="InterPro" id="IPR006638">
    <property type="entry name" value="Elp3/MiaA/NifB-like_rSAM"/>
</dbReference>
<organism evidence="12 13">
    <name type="scientific">Methanosarcina baikalica</name>
    <dbReference type="NCBI Taxonomy" id="3073890"/>
    <lineage>
        <taxon>Archaea</taxon>
        <taxon>Methanobacteriati</taxon>
        <taxon>Methanobacteriota</taxon>
        <taxon>Stenosarchaea group</taxon>
        <taxon>Methanomicrobia</taxon>
        <taxon>Methanosarcinales</taxon>
        <taxon>Methanosarcinaceae</taxon>
        <taxon>Methanosarcina</taxon>
    </lineage>
</organism>
<feature type="binding site" evidence="10">
    <location>
        <position position="27"/>
    </location>
    <ligand>
        <name>[4Fe-4S] cluster</name>
        <dbReference type="ChEBI" id="CHEBI:49883"/>
        <note>4Fe-4S-S-AdoMet</note>
    </ligand>
</feature>
<evidence type="ECO:0000256" key="5">
    <source>
        <dbReference type="ARBA" id="ARBA00022723"/>
    </source>
</evidence>
<name>A0ABU2D3K2_9EURY</name>
<dbReference type="NCBIfam" id="NF004884">
    <property type="entry name" value="PRK06245.1"/>
    <property type="match status" value="1"/>
</dbReference>
<evidence type="ECO:0000256" key="9">
    <source>
        <dbReference type="ARBA" id="ARBA00048974"/>
    </source>
</evidence>
<comment type="cofactor">
    <cofactor evidence="10">
        <name>[4Fe-4S] cluster</name>
        <dbReference type="ChEBI" id="CHEBI:49883"/>
    </cofactor>
    <text evidence="10">Binds 1 [4Fe-4S] cluster. The cluster is coordinated with 3 cysteines and an exchangeable S-adenosyl-L-methionine.</text>
</comment>
<dbReference type="InterPro" id="IPR058240">
    <property type="entry name" value="rSAM_sf"/>
</dbReference>
<dbReference type="SFLD" id="SFLDG01064">
    <property type="entry name" value="F420__menaquinone_cofactor_bio"/>
    <property type="match status" value="1"/>
</dbReference>
<proteinExistence type="inferred from homology"/>
<dbReference type="SFLD" id="SFLDF00294">
    <property type="entry name" value="7_8-didemethyl-8-hydroxy-5-dea"/>
    <property type="match status" value="1"/>
</dbReference>
<evidence type="ECO:0000259" key="11">
    <source>
        <dbReference type="PROSITE" id="PS51918"/>
    </source>
</evidence>
<dbReference type="HAMAP" id="MF_01611">
    <property type="entry name" value="FO_synth_sub1"/>
    <property type="match status" value="1"/>
</dbReference>
<dbReference type="PANTHER" id="PTHR43076:SF15">
    <property type="entry name" value="7,8-DIDEMETHYL-8-HYDROXY-5-DEAZARIBOFLAVIN SYNTHASE"/>
    <property type="match status" value="1"/>
</dbReference>
<comment type="subunit">
    <text evidence="10">The FO synthase complex consists of two subunits, CofG and CofH.</text>
</comment>
<evidence type="ECO:0000256" key="7">
    <source>
        <dbReference type="ARBA" id="ARBA00023014"/>
    </source>
</evidence>
<keyword evidence="6 10" id="KW-0408">Iron</keyword>
<comment type="function">
    <text evidence="10">Catalyzes the radical-mediated synthesis of 7,8-didemethyl-8-hydroxy-5-deazariboflavin (FO) from 5-amino-5-(4-hydroxybenzyl)-6-(D-ribitylimino)-5,6-dihydrouracil.</text>
</comment>
<dbReference type="EC" id="4.3.1.32" evidence="2 10"/>
<keyword evidence="8 10" id="KW-0456">Lyase</keyword>
<comment type="catalytic activity">
    <reaction evidence="9 10">
        <text>5-amino-5-(4-hydroxybenzyl)-6-(D-ribitylimino)-5,6-dihydrouracil + S-adenosyl-L-methionine = 7,8-didemethyl-8-hydroxy-5-deazariboflavin + 5'-deoxyadenosine + L-methionine + NH4(+) + H(+)</text>
        <dbReference type="Rhea" id="RHEA:55204"/>
        <dbReference type="ChEBI" id="CHEBI:15378"/>
        <dbReference type="ChEBI" id="CHEBI:17319"/>
        <dbReference type="ChEBI" id="CHEBI:28938"/>
        <dbReference type="ChEBI" id="CHEBI:57844"/>
        <dbReference type="ChEBI" id="CHEBI:59789"/>
        <dbReference type="ChEBI" id="CHEBI:59904"/>
        <dbReference type="ChEBI" id="CHEBI:85936"/>
        <dbReference type="EC" id="4.3.1.32"/>
    </reaction>
</comment>
<dbReference type="PANTHER" id="PTHR43076">
    <property type="entry name" value="FO SYNTHASE (COFH)"/>
    <property type="match status" value="1"/>
</dbReference>
<evidence type="ECO:0000256" key="4">
    <source>
        <dbReference type="ARBA" id="ARBA00022691"/>
    </source>
</evidence>
<protein>
    <recommendedName>
        <fullName evidence="2 10">7,8-didemethyl-8-hydroxy-5-deazariboflavin synthase</fullName>
        <ecNumber evidence="2 10">4.3.1.32</ecNumber>
    </recommendedName>
    <alternativeName>
        <fullName evidence="10">FO synthase subunit 1</fullName>
    </alternativeName>
</protein>
<dbReference type="SMART" id="SM00729">
    <property type="entry name" value="Elp3"/>
    <property type="match status" value="1"/>
</dbReference>
<dbReference type="GO" id="GO:0044689">
    <property type="term" value="F:7,8-didemethyl-8-hydroxy-5-deazariboflavin synthase activity"/>
    <property type="evidence" value="ECO:0007669"/>
    <property type="project" value="UniProtKB-EC"/>
</dbReference>
<dbReference type="SFLD" id="SFLDG01388">
    <property type="entry name" value="7_8-didemethyl-8-hydroxy-5-dea"/>
    <property type="match status" value="1"/>
</dbReference>